<dbReference type="AlphaFoldDB" id="A0A507FM30"/>
<comment type="similarity">
    <text evidence="4">Belongs to the TRAFAC class myosin-kinesin ATPase superfamily. Kinesin family.</text>
</comment>
<dbReference type="OrthoDB" id="3176171at2759"/>
<feature type="compositionally biased region" description="Polar residues" evidence="5">
    <location>
        <begin position="866"/>
        <end position="881"/>
    </location>
</feature>
<sequence length="927" mass="102337">MLKFSVADEKLLSNRSFIEAEVAKLNANKTPATVPQSVTANAPQDTAETDRDVVVCVRYASTSFAANLLLTADASPFTLRARPLLQHELDRGLFSAVSTSESSVSLHSLEFKLNGTPKLTTKAFPLDYAFGPESTNEQVYNCTARTLIPIALGGGVGSLFASGQTGSGKTHTMTAMEHLIARDLFQVAREYRAKQDSVDISTVSESADFEFHASFFELLGNKATDLLNYPNELTILEDVQGQVQVKDLAEQKITSPSHLLAVLTEGATRRKTQETMKNSTSSRSHAICRIRIRNMRFSADGDDSEGLLYLLDLAGSEDSADSRAHSKERHAESILINKSLATLKECIRNRALAVLSTKHVHIPYRNSKLTVLLKSAFELSSNVACKTVVVATLNPSVLDTAHSVNTLRYVSPLKVEVPAATEANPNDPASWSNAKLSLWVQEASGGVMDASVICPTESGKQLLKIPEAAFIERCLQCPGVGTKTAKAFYNKLWRLVVDARTKIRKDKEDQVRKLIALRKLEGQRDMLEYRQRLLEDPEAFERWKKAQEFNVKWEKEQEEKLQSDPVAMERWREDRKAAKEYSDQCDKELEEFIDETFESGAGTGWRAIGAKMKEIEEKMKQLGADNGNRSTKATFTAHKIRYLMGAAVDESSDGVSTQFVLSKKNTPLDSAVPVQLDMWADLVSDSIVSDADAFDAAAFVAECLRRGIVDALKVSKKRVLKLWAECKSSAAFNRIVLRLGHKWTAVEMKAIGDSAIDSFFAGRWHEMSPTGIAFLICIFDILHEMGLTEPYLTLAAEAAEVVKDVLDLLAQEPLDLKNPPHPCAVVISNCSLSQNLAKTTMSSMSGPQSQARPASNQPCEKRSPSMHVQTRTQPNTRSQPDSAGPPSCEECGEGHVDPWHVADKVLWTDAERDPWESVSHVVWSEVV</sequence>
<evidence type="ECO:0000256" key="4">
    <source>
        <dbReference type="PROSITE-ProRule" id="PRU00283"/>
    </source>
</evidence>
<evidence type="ECO:0000313" key="7">
    <source>
        <dbReference type="EMBL" id="TPX77374.1"/>
    </source>
</evidence>
<dbReference type="InterPro" id="IPR027417">
    <property type="entry name" value="P-loop_NTPase"/>
</dbReference>
<dbReference type="PANTHER" id="PTHR47968">
    <property type="entry name" value="CENTROMERE PROTEIN E"/>
    <property type="match status" value="1"/>
</dbReference>
<keyword evidence="4" id="KW-0547">Nucleotide-binding</keyword>
<feature type="domain" description="Kinesin motor" evidence="6">
    <location>
        <begin position="74"/>
        <end position="416"/>
    </location>
</feature>
<dbReference type="Pfam" id="PF00225">
    <property type="entry name" value="Kinesin"/>
    <property type="match status" value="1"/>
</dbReference>
<dbReference type="InterPro" id="IPR027640">
    <property type="entry name" value="Kinesin-like_fam"/>
</dbReference>
<dbReference type="GO" id="GO:0007018">
    <property type="term" value="P:microtubule-based movement"/>
    <property type="evidence" value="ECO:0007669"/>
    <property type="project" value="InterPro"/>
</dbReference>
<dbReference type="GO" id="GO:0008017">
    <property type="term" value="F:microtubule binding"/>
    <property type="evidence" value="ECO:0007669"/>
    <property type="project" value="InterPro"/>
</dbReference>
<dbReference type="GO" id="GO:0005524">
    <property type="term" value="F:ATP binding"/>
    <property type="evidence" value="ECO:0007669"/>
    <property type="project" value="UniProtKB-UniRule"/>
</dbReference>
<protein>
    <recommendedName>
        <fullName evidence="6">Kinesin motor domain-containing protein</fullName>
    </recommendedName>
</protein>
<dbReference type="SMART" id="SM00129">
    <property type="entry name" value="KISc"/>
    <property type="match status" value="1"/>
</dbReference>
<dbReference type="PROSITE" id="PS50067">
    <property type="entry name" value="KINESIN_MOTOR_2"/>
    <property type="match status" value="1"/>
</dbReference>
<dbReference type="Gene3D" id="3.40.850.10">
    <property type="entry name" value="Kinesin motor domain"/>
    <property type="match status" value="1"/>
</dbReference>
<accession>A0A507FM30</accession>
<dbReference type="SUPFAM" id="SSF52540">
    <property type="entry name" value="P-loop containing nucleoside triphosphate hydrolases"/>
    <property type="match status" value="1"/>
</dbReference>
<keyword evidence="3 4" id="KW-0505">Motor protein</keyword>
<keyword evidence="2" id="KW-0175">Coiled coil</keyword>
<dbReference type="PANTHER" id="PTHR47968:SF36">
    <property type="entry name" value="KINESIN HEAVY CHAIN ISOFORM X1"/>
    <property type="match status" value="1"/>
</dbReference>
<dbReference type="PRINTS" id="PR00380">
    <property type="entry name" value="KINESINHEAVY"/>
</dbReference>
<dbReference type="InterPro" id="IPR001752">
    <property type="entry name" value="Kinesin_motor_dom"/>
</dbReference>
<evidence type="ECO:0000256" key="1">
    <source>
        <dbReference type="ARBA" id="ARBA00022701"/>
    </source>
</evidence>
<feature type="binding site" evidence="4">
    <location>
        <begin position="163"/>
        <end position="170"/>
    </location>
    <ligand>
        <name>ATP</name>
        <dbReference type="ChEBI" id="CHEBI:30616"/>
    </ligand>
</feature>
<organism evidence="7 8">
    <name type="scientific">Chytriomyces confervae</name>
    <dbReference type="NCBI Taxonomy" id="246404"/>
    <lineage>
        <taxon>Eukaryota</taxon>
        <taxon>Fungi</taxon>
        <taxon>Fungi incertae sedis</taxon>
        <taxon>Chytridiomycota</taxon>
        <taxon>Chytridiomycota incertae sedis</taxon>
        <taxon>Chytridiomycetes</taxon>
        <taxon>Chytridiales</taxon>
        <taxon>Chytriomycetaceae</taxon>
        <taxon>Chytriomyces</taxon>
    </lineage>
</organism>
<gene>
    <name evidence="7" type="ORF">CcCBS67573_g01346</name>
</gene>
<dbReference type="InterPro" id="IPR036961">
    <property type="entry name" value="Kinesin_motor_dom_sf"/>
</dbReference>
<evidence type="ECO:0000313" key="8">
    <source>
        <dbReference type="Proteomes" id="UP000320333"/>
    </source>
</evidence>
<reference evidence="7 8" key="1">
    <citation type="journal article" date="2019" name="Sci. Rep.">
        <title>Comparative genomics of chytrid fungi reveal insights into the obligate biotrophic and pathogenic lifestyle of Synchytrium endobioticum.</title>
        <authorList>
            <person name="van de Vossenberg B.T.L.H."/>
            <person name="Warris S."/>
            <person name="Nguyen H.D.T."/>
            <person name="van Gent-Pelzer M.P.E."/>
            <person name="Joly D.L."/>
            <person name="van de Geest H.C."/>
            <person name="Bonants P.J.M."/>
            <person name="Smith D.S."/>
            <person name="Levesque C.A."/>
            <person name="van der Lee T.A.J."/>
        </authorList>
    </citation>
    <scope>NUCLEOTIDE SEQUENCE [LARGE SCALE GENOMIC DNA]</scope>
    <source>
        <strain evidence="7 8">CBS 675.73</strain>
    </source>
</reference>
<evidence type="ECO:0000259" key="6">
    <source>
        <dbReference type="PROSITE" id="PS50067"/>
    </source>
</evidence>
<evidence type="ECO:0000256" key="3">
    <source>
        <dbReference type="ARBA" id="ARBA00023175"/>
    </source>
</evidence>
<feature type="compositionally biased region" description="Polar residues" evidence="5">
    <location>
        <begin position="838"/>
        <end position="858"/>
    </location>
</feature>
<evidence type="ECO:0000256" key="2">
    <source>
        <dbReference type="ARBA" id="ARBA00023054"/>
    </source>
</evidence>
<dbReference type="GO" id="GO:0003777">
    <property type="term" value="F:microtubule motor activity"/>
    <property type="evidence" value="ECO:0007669"/>
    <property type="project" value="InterPro"/>
</dbReference>
<dbReference type="EMBL" id="QEAP01000022">
    <property type="protein sequence ID" value="TPX77374.1"/>
    <property type="molecule type" value="Genomic_DNA"/>
</dbReference>
<proteinExistence type="inferred from homology"/>
<dbReference type="STRING" id="246404.A0A507FM30"/>
<comment type="caution">
    <text evidence="7">The sequence shown here is derived from an EMBL/GenBank/DDBJ whole genome shotgun (WGS) entry which is preliminary data.</text>
</comment>
<keyword evidence="1" id="KW-0493">Microtubule</keyword>
<keyword evidence="8" id="KW-1185">Reference proteome</keyword>
<dbReference type="Proteomes" id="UP000320333">
    <property type="component" value="Unassembled WGS sequence"/>
</dbReference>
<evidence type="ECO:0000256" key="5">
    <source>
        <dbReference type="SAM" id="MobiDB-lite"/>
    </source>
</evidence>
<name>A0A507FM30_9FUNG</name>
<keyword evidence="4" id="KW-0067">ATP-binding</keyword>
<feature type="region of interest" description="Disordered" evidence="5">
    <location>
        <begin position="838"/>
        <end position="895"/>
    </location>
</feature>
<dbReference type="GO" id="GO:0005874">
    <property type="term" value="C:microtubule"/>
    <property type="evidence" value="ECO:0007669"/>
    <property type="project" value="UniProtKB-KW"/>
</dbReference>